<reference evidence="1 2" key="1">
    <citation type="submission" date="2019-02" db="EMBL/GenBank/DDBJ databases">
        <title>Deep-cultivation of Planctomycetes and their phenomic and genomic characterization uncovers novel biology.</title>
        <authorList>
            <person name="Wiegand S."/>
            <person name="Jogler M."/>
            <person name="Boedeker C."/>
            <person name="Pinto D."/>
            <person name="Vollmers J."/>
            <person name="Rivas-Marin E."/>
            <person name="Kohn T."/>
            <person name="Peeters S.H."/>
            <person name="Heuer A."/>
            <person name="Rast P."/>
            <person name="Oberbeckmann S."/>
            <person name="Bunk B."/>
            <person name="Jeske O."/>
            <person name="Meyerdierks A."/>
            <person name="Storesund J.E."/>
            <person name="Kallscheuer N."/>
            <person name="Luecker S."/>
            <person name="Lage O.M."/>
            <person name="Pohl T."/>
            <person name="Merkel B.J."/>
            <person name="Hornburger P."/>
            <person name="Mueller R.-W."/>
            <person name="Bruemmer F."/>
            <person name="Labrenz M."/>
            <person name="Spormann A.M."/>
            <person name="Op den Camp H."/>
            <person name="Overmann J."/>
            <person name="Amann R."/>
            <person name="Jetten M.S.M."/>
            <person name="Mascher T."/>
            <person name="Medema M.H."/>
            <person name="Devos D.P."/>
            <person name="Kaster A.-K."/>
            <person name="Ovreas L."/>
            <person name="Rohde M."/>
            <person name="Galperin M.Y."/>
            <person name="Jogler C."/>
        </authorList>
    </citation>
    <scope>NUCLEOTIDE SEQUENCE [LARGE SCALE GENOMIC DNA]</scope>
    <source>
        <strain evidence="1 2">Mal52</strain>
    </source>
</reference>
<keyword evidence="2" id="KW-1185">Reference proteome</keyword>
<dbReference type="EMBL" id="CP036276">
    <property type="protein sequence ID" value="QDU46493.1"/>
    <property type="molecule type" value="Genomic_DNA"/>
</dbReference>
<name>A0A517ZVH8_9PLAN</name>
<organism evidence="1 2">
    <name type="scientific">Symmachiella dynata</name>
    <dbReference type="NCBI Taxonomy" id="2527995"/>
    <lineage>
        <taxon>Bacteria</taxon>
        <taxon>Pseudomonadati</taxon>
        <taxon>Planctomycetota</taxon>
        <taxon>Planctomycetia</taxon>
        <taxon>Planctomycetales</taxon>
        <taxon>Planctomycetaceae</taxon>
        <taxon>Symmachiella</taxon>
    </lineage>
</organism>
<evidence type="ECO:0000313" key="1">
    <source>
        <dbReference type="EMBL" id="QDU46493.1"/>
    </source>
</evidence>
<sequence>MIDSSTNEKLVVSGDGNDGPYIMVPIRQMGAVCAVLDDSQISYWVDEFAISLDGEPEISVINLGKGIDKQEVQRILDCAA</sequence>
<gene>
    <name evidence="1" type="ORF">Mal52_50140</name>
</gene>
<proteinExistence type="predicted"/>
<accession>A0A517ZVH8</accession>
<dbReference type="RefSeq" id="WP_145378999.1">
    <property type="nucleotide sequence ID" value="NZ_CP036276.1"/>
</dbReference>
<dbReference type="KEGG" id="sdyn:Mal52_50140"/>
<evidence type="ECO:0000313" key="2">
    <source>
        <dbReference type="Proteomes" id="UP000319383"/>
    </source>
</evidence>
<protein>
    <submittedName>
        <fullName evidence="1">Uncharacterized protein</fullName>
    </submittedName>
</protein>
<dbReference type="AlphaFoldDB" id="A0A517ZVH8"/>
<dbReference type="Proteomes" id="UP000319383">
    <property type="component" value="Chromosome"/>
</dbReference>